<feature type="transmembrane region" description="Helical" evidence="2">
    <location>
        <begin position="362"/>
        <end position="382"/>
    </location>
</feature>
<evidence type="ECO:0000256" key="2">
    <source>
        <dbReference type="SAM" id="Phobius"/>
    </source>
</evidence>
<feature type="compositionally biased region" description="Polar residues" evidence="1">
    <location>
        <begin position="719"/>
        <end position="729"/>
    </location>
</feature>
<evidence type="ECO:0000313" key="3">
    <source>
        <dbReference type="EMBL" id="GAA2772760.1"/>
    </source>
</evidence>
<dbReference type="EMBL" id="BAAAUX010000001">
    <property type="protein sequence ID" value="GAA2772760.1"/>
    <property type="molecule type" value="Genomic_DNA"/>
</dbReference>
<evidence type="ECO:0008006" key="5">
    <source>
        <dbReference type="Google" id="ProtNLM"/>
    </source>
</evidence>
<name>A0ABN3V092_9PSEU</name>
<protein>
    <recommendedName>
        <fullName evidence="5">Phage tail tape measure protein</fullName>
    </recommendedName>
</protein>
<reference evidence="3 4" key="1">
    <citation type="journal article" date="2019" name="Int. J. Syst. Evol. Microbiol.">
        <title>The Global Catalogue of Microorganisms (GCM) 10K type strain sequencing project: providing services to taxonomists for standard genome sequencing and annotation.</title>
        <authorList>
            <consortium name="The Broad Institute Genomics Platform"/>
            <consortium name="The Broad Institute Genome Sequencing Center for Infectious Disease"/>
            <person name="Wu L."/>
            <person name="Ma J."/>
        </authorList>
    </citation>
    <scope>NUCLEOTIDE SEQUENCE [LARGE SCALE GENOMIC DNA]</scope>
    <source>
        <strain evidence="3 4">JCM 9383</strain>
    </source>
</reference>
<accession>A0ABN3V092</accession>
<feature type="transmembrane region" description="Helical" evidence="2">
    <location>
        <begin position="416"/>
        <end position="440"/>
    </location>
</feature>
<dbReference type="Proteomes" id="UP001500979">
    <property type="component" value="Unassembled WGS sequence"/>
</dbReference>
<dbReference type="RefSeq" id="WP_344677224.1">
    <property type="nucleotide sequence ID" value="NZ_BAAAUX010000001.1"/>
</dbReference>
<evidence type="ECO:0000313" key="4">
    <source>
        <dbReference type="Proteomes" id="UP001500979"/>
    </source>
</evidence>
<feature type="region of interest" description="Disordered" evidence="1">
    <location>
        <begin position="716"/>
        <end position="738"/>
    </location>
</feature>
<keyword evidence="2" id="KW-1133">Transmembrane helix</keyword>
<gene>
    <name evidence="3" type="ORF">GCM10010470_00330</name>
</gene>
<keyword evidence="4" id="KW-1185">Reference proteome</keyword>
<feature type="transmembrane region" description="Helical" evidence="2">
    <location>
        <begin position="507"/>
        <end position="525"/>
    </location>
</feature>
<sequence>MALTVGELVGYLRLDTTRWDRALARARKGLRDFGPHALKASESVGKVTSASVTAAGALGLVGNAGVAAVGALAMLPGVAVAGGAAMATLKVATSGFGEAMKNLGDPEAFAEALAELSPNAQATAKAVRDLVPQWDKLTDAVQDAAFAGTSAQVRDLGGKYIPVLRAGMTAIATGFNRAALDVGAFLGEARQVRTVESIMGSSAVATGNLAATARPLISIFLDLSEVGSRLFAEMTGGAGAATQRLADMVAAARESGALERFMRGGIEVLRQLWTVARNVGTVLVNIFRAASPNGEAFLATLVQLTGQMAAWSQSAQGQEQIAAVFSLLAQVSGHLGSILPLVASVVGTLASAFASLPAPVQSVVAGVLAWITVIGLVGARLAPLIMGLTTLGGKFLTAATTQGTATNRMLAAMGRFAGAVAAWIANAVRMAVTTAVQFAVMAARSVASLVVMAVQVGAQFAAMAARAVASMAVTAAQVVAQWAVMAAGAMARAVVMAASWVVAMGPIGWVIAAVVGLVALIVANWDTVVSWTQSAWSAVSEWVSTAWQWCVETVQSAGRSIVEFVTNAWNSARDAVHSGVSAVVNFVRGLPGSILDALGNLGSLLVDSGRALLQGLWDGISGAVGWLKGKVSGVLSSIRNLFPFSPAKEGPFSGSGYTTFSGRALITDFASAIAADGTAAVAAAHRVAGQVRSALAPGGIGLGVGVPGVAAPAGLAYSPPSTHTTNNHGDSGESTRPIRVDELRDALAGMSMVLDDTGGRVLARVVNRAQASNRRR</sequence>
<feature type="transmembrane region" description="Helical" evidence="2">
    <location>
        <begin position="446"/>
        <end position="468"/>
    </location>
</feature>
<feature type="transmembrane region" description="Helical" evidence="2">
    <location>
        <begin position="335"/>
        <end position="356"/>
    </location>
</feature>
<proteinExistence type="predicted"/>
<evidence type="ECO:0000256" key="1">
    <source>
        <dbReference type="SAM" id="MobiDB-lite"/>
    </source>
</evidence>
<feature type="transmembrane region" description="Helical" evidence="2">
    <location>
        <begin position="480"/>
        <end position="501"/>
    </location>
</feature>
<comment type="caution">
    <text evidence="3">The sequence shown here is derived from an EMBL/GenBank/DDBJ whole genome shotgun (WGS) entry which is preliminary data.</text>
</comment>
<keyword evidence="2" id="KW-0472">Membrane</keyword>
<keyword evidence="2" id="KW-0812">Transmembrane</keyword>
<organism evidence="3 4">
    <name type="scientific">Saccharopolyspora taberi</name>
    <dbReference type="NCBI Taxonomy" id="60895"/>
    <lineage>
        <taxon>Bacteria</taxon>
        <taxon>Bacillati</taxon>
        <taxon>Actinomycetota</taxon>
        <taxon>Actinomycetes</taxon>
        <taxon>Pseudonocardiales</taxon>
        <taxon>Pseudonocardiaceae</taxon>
        <taxon>Saccharopolyspora</taxon>
    </lineage>
</organism>